<proteinExistence type="predicted"/>
<keyword evidence="4 8" id="KW-0812">Transmembrane</keyword>
<dbReference type="Proteomes" id="UP000323454">
    <property type="component" value="Unassembled WGS sequence"/>
</dbReference>
<dbReference type="NCBIfam" id="TIGR00711">
    <property type="entry name" value="efflux_EmrB"/>
    <property type="match status" value="1"/>
</dbReference>
<evidence type="ECO:0000256" key="6">
    <source>
        <dbReference type="ARBA" id="ARBA00023136"/>
    </source>
</evidence>
<dbReference type="Gene3D" id="1.20.1250.20">
    <property type="entry name" value="MFS general substrate transporter like domains"/>
    <property type="match status" value="1"/>
</dbReference>
<feature type="transmembrane region" description="Helical" evidence="8">
    <location>
        <begin position="505"/>
        <end position="525"/>
    </location>
</feature>
<feature type="transmembrane region" description="Helical" evidence="8">
    <location>
        <begin position="707"/>
        <end position="725"/>
    </location>
</feature>
<dbReference type="OrthoDB" id="9781469at2"/>
<feature type="transmembrane region" description="Helical" evidence="8">
    <location>
        <begin position="247"/>
        <end position="267"/>
    </location>
</feature>
<feature type="transmembrane region" description="Helical" evidence="8">
    <location>
        <begin position="593"/>
        <end position="619"/>
    </location>
</feature>
<dbReference type="SUPFAM" id="SSF103473">
    <property type="entry name" value="MFS general substrate transporter"/>
    <property type="match status" value="1"/>
</dbReference>
<comment type="caution">
    <text evidence="10">The sequence shown here is derived from an EMBL/GenBank/DDBJ whole genome shotgun (WGS) entry which is preliminary data.</text>
</comment>
<keyword evidence="5 8" id="KW-1133">Transmembrane helix</keyword>
<feature type="transmembrane region" description="Helical" evidence="8">
    <location>
        <begin position="399"/>
        <end position="421"/>
    </location>
</feature>
<sequence length="739" mass="77092">MPDQGLDARPREHRFADAEHHHAVQGAPQHGAGEERVEPARHARLDAAHHGTDETEEHVGAGQLVKGDVRLVGGHRAEQHAVVARLLQTEHAVGDAARPELLRRAVGGRGGLLDDVPEFDEPLLKDRPHELFLVGELEVHAGRGHADLARDGPQRQAVLAVHGLEQPACGRDQLGAQATALAAPVALARHRFPRIGRVGFGGDLTTHGPRRLLNRPLDTGQARDKLTHVNVRWPRGRLVATIHERRWRILAVLCLALLIVNVDNTIVNVALPSIARQLAASVSQLQWVVDAYTLLLAGLLLVGGSWGDRNGRRRALLIGLAVFAVGSAAATLSWLPEQLIASRAVMGTGTALVLPATLSLLSEVFADPAERGRAIGLWSATSGLAVAAGPSLGGVLLGHFWWGSVFVVNLPIVAVTVLLTLRWVPEFRAAHQVRLDLVGSVLSIAGVGLLVYGLIEAPGSGWGSATTILRLAGAAAVLAVFVVWELRAPAPLLDLSVFRRATFTLPSLAVTVVFFGLAGSLFLLTQQLQFVLGYSPLRAGLAALPFAGTLGAVAPLAPRLARRHGARATLSLGLTGMGAGLVVLAQASTDTGYPLLLAATVIMALGMGLVMAPATELIMSSLPRERAGVGSAVNDTSRQLGATLGVAVLGSLTASAYAVGLRQPAGSHASSSLSATLSTAATLPPGQAEELRRAATGAFLTAADGSVAIAAAVVFCCAVATVLGLRARQTVREDADVAS</sequence>
<feature type="transmembrane region" description="Helical" evidence="8">
    <location>
        <begin position="374"/>
        <end position="393"/>
    </location>
</feature>
<feature type="transmembrane region" description="Helical" evidence="8">
    <location>
        <begin position="287"/>
        <end position="303"/>
    </location>
</feature>
<keyword evidence="6 8" id="KW-0472">Membrane</keyword>
<feature type="transmembrane region" description="Helical" evidence="8">
    <location>
        <begin position="640"/>
        <end position="660"/>
    </location>
</feature>
<evidence type="ECO:0000313" key="11">
    <source>
        <dbReference type="Proteomes" id="UP000323454"/>
    </source>
</evidence>
<reference evidence="10 11" key="1">
    <citation type="submission" date="2019-09" db="EMBL/GenBank/DDBJ databases">
        <title>Goodfellowia gen. nov., a new genus of the Pseudonocardineae related to Actinoalloteichus, containing Goodfellowia coeruleoviolacea gen. nov., comb. nov. gen. nov., comb. nov.</title>
        <authorList>
            <person name="Labeda D."/>
        </authorList>
    </citation>
    <scope>NUCLEOTIDE SEQUENCE [LARGE SCALE GENOMIC DNA]</scope>
    <source>
        <strain evidence="10 11">AN110305</strain>
    </source>
</reference>
<dbReference type="PANTHER" id="PTHR42718:SF42">
    <property type="entry name" value="EXPORT PROTEIN"/>
    <property type="match status" value="1"/>
</dbReference>
<keyword evidence="11" id="KW-1185">Reference proteome</keyword>
<gene>
    <name evidence="10" type="ORF">F0L68_12400</name>
</gene>
<feature type="transmembrane region" description="Helical" evidence="8">
    <location>
        <begin position="537"/>
        <end position="557"/>
    </location>
</feature>
<organism evidence="10 11">
    <name type="scientific">Solihabitans fulvus</name>
    <dbReference type="NCBI Taxonomy" id="1892852"/>
    <lineage>
        <taxon>Bacteria</taxon>
        <taxon>Bacillati</taxon>
        <taxon>Actinomycetota</taxon>
        <taxon>Actinomycetes</taxon>
        <taxon>Pseudonocardiales</taxon>
        <taxon>Pseudonocardiaceae</taxon>
        <taxon>Solihabitans</taxon>
    </lineage>
</organism>
<dbReference type="PROSITE" id="PS50850">
    <property type="entry name" value="MFS"/>
    <property type="match status" value="1"/>
</dbReference>
<feature type="domain" description="Major facilitator superfamily (MFS) profile" evidence="9">
    <location>
        <begin position="249"/>
        <end position="729"/>
    </location>
</feature>
<dbReference type="GO" id="GO:0022857">
    <property type="term" value="F:transmembrane transporter activity"/>
    <property type="evidence" value="ECO:0007669"/>
    <property type="project" value="InterPro"/>
</dbReference>
<evidence type="ECO:0000256" key="5">
    <source>
        <dbReference type="ARBA" id="ARBA00022989"/>
    </source>
</evidence>
<evidence type="ECO:0000313" key="10">
    <source>
        <dbReference type="EMBL" id="KAA2262688.1"/>
    </source>
</evidence>
<accession>A0A5B2XFT3</accession>
<dbReference type="EMBL" id="VUOB01000021">
    <property type="protein sequence ID" value="KAA2262688.1"/>
    <property type="molecule type" value="Genomic_DNA"/>
</dbReference>
<evidence type="ECO:0000256" key="8">
    <source>
        <dbReference type="SAM" id="Phobius"/>
    </source>
</evidence>
<dbReference type="CDD" id="cd17321">
    <property type="entry name" value="MFS_MMR_MDR_like"/>
    <property type="match status" value="1"/>
</dbReference>
<reference evidence="10 11" key="2">
    <citation type="submission" date="2019-09" db="EMBL/GenBank/DDBJ databases">
        <authorList>
            <person name="Jin C."/>
        </authorList>
    </citation>
    <scope>NUCLEOTIDE SEQUENCE [LARGE SCALE GENOMIC DNA]</scope>
    <source>
        <strain evidence="10 11">AN110305</strain>
    </source>
</reference>
<feature type="transmembrane region" description="Helical" evidence="8">
    <location>
        <begin position="340"/>
        <end position="362"/>
    </location>
</feature>
<evidence type="ECO:0000256" key="3">
    <source>
        <dbReference type="ARBA" id="ARBA00022475"/>
    </source>
</evidence>
<evidence type="ECO:0000256" key="4">
    <source>
        <dbReference type="ARBA" id="ARBA00022692"/>
    </source>
</evidence>
<dbReference type="PANTHER" id="PTHR42718">
    <property type="entry name" value="MAJOR FACILITATOR SUPERFAMILY MULTIDRUG TRANSPORTER MFSC"/>
    <property type="match status" value="1"/>
</dbReference>
<dbReference type="Gene3D" id="1.20.1720.10">
    <property type="entry name" value="Multidrug resistance protein D"/>
    <property type="match status" value="1"/>
</dbReference>
<keyword evidence="3" id="KW-1003">Cell membrane</keyword>
<name>A0A5B2XFT3_9PSEU</name>
<evidence type="ECO:0000259" key="9">
    <source>
        <dbReference type="PROSITE" id="PS50850"/>
    </source>
</evidence>
<dbReference type="PRINTS" id="PR01036">
    <property type="entry name" value="TCRTETB"/>
</dbReference>
<evidence type="ECO:0000256" key="1">
    <source>
        <dbReference type="ARBA" id="ARBA00004651"/>
    </source>
</evidence>
<feature type="transmembrane region" description="Helical" evidence="8">
    <location>
        <begin position="315"/>
        <end position="334"/>
    </location>
</feature>
<dbReference type="AlphaFoldDB" id="A0A5B2XFT3"/>
<feature type="region of interest" description="Disordered" evidence="7">
    <location>
        <begin position="16"/>
        <end position="37"/>
    </location>
</feature>
<dbReference type="InterPro" id="IPR004638">
    <property type="entry name" value="EmrB-like"/>
</dbReference>
<dbReference type="InterPro" id="IPR020846">
    <property type="entry name" value="MFS_dom"/>
</dbReference>
<comment type="subcellular location">
    <subcellularLocation>
        <location evidence="1">Cell membrane</location>
        <topology evidence="1">Multi-pass membrane protein</topology>
    </subcellularLocation>
</comment>
<feature type="transmembrane region" description="Helical" evidence="8">
    <location>
        <begin position="461"/>
        <end position="484"/>
    </location>
</feature>
<dbReference type="InterPro" id="IPR036259">
    <property type="entry name" value="MFS_trans_sf"/>
</dbReference>
<dbReference type="Pfam" id="PF07690">
    <property type="entry name" value="MFS_1"/>
    <property type="match status" value="1"/>
</dbReference>
<evidence type="ECO:0000256" key="7">
    <source>
        <dbReference type="SAM" id="MobiDB-lite"/>
    </source>
</evidence>
<keyword evidence="2" id="KW-0813">Transport</keyword>
<dbReference type="InterPro" id="IPR011701">
    <property type="entry name" value="MFS"/>
</dbReference>
<evidence type="ECO:0000256" key="2">
    <source>
        <dbReference type="ARBA" id="ARBA00022448"/>
    </source>
</evidence>
<dbReference type="GO" id="GO:0005886">
    <property type="term" value="C:plasma membrane"/>
    <property type="evidence" value="ECO:0007669"/>
    <property type="project" value="UniProtKB-SubCell"/>
</dbReference>
<feature type="transmembrane region" description="Helical" evidence="8">
    <location>
        <begin position="569"/>
        <end position="587"/>
    </location>
</feature>
<protein>
    <submittedName>
        <fullName evidence="10">MFS transporter</fullName>
    </submittedName>
</protein>
<feature type="transmembrane region" description="Helical" evidence="8">
    <location>
        <begin position="433"/>
        <end position="455"/>
    </location>
</feature>